<keyword evidence="2" id="KW-0808">Transferase</keyword>
<feature type="coiled-coil region" evidence="5">
    <location>
        <begin position="349"/>
        <end position="376"/>
    </location>
</feature>
<dbReference type="GO" id="GO:0046872">
    <property type="term" value="F:metal ion binding"/>
    <property type="evidence" value="ECO:0007669"/>
    <property type="project" value="UniProtKB-KW"/>
</dbReference>
<dbReference type="InterPro" id="IPR029063">
    <property type="entry name" value="SAM-dependent_MTases_sf"/>
</dbReference>
<dbReference type="AlphaFoldDB" id="A0AAV1XBN2"/>
<organism evidence="6 7">
    <name type="scientific">Lupinus luteus</name>
    <name type="common">European yellow lupine</name>
    <dbReference type="NCBI Taxonomy" id="3873"/>
    <lineage>
        <taxon>Eukaryota</taxon>
        <taxon>Viridiplantae</taxon>
        <taxon>Streptophyta</taxon>
        <taxon>Embryophyta</taxon>
        <taxon>Tracheophyta</taxon>
        <taxon>Spermatophyta</taxon>
        <taxon>Magnoliopsida</taxon>
        <taxon>eudicotyledons</taxon>
        <taxon>Gunneridae</taxon>
        <taxon>Pentapetalae</taxon>
        <taxon>rosids</taxon>
        <taxon>fabids</taxon>
        <taxon>Fabales</taxon>
        <taxon>Fabaceae</taxon>
        <taxon>Papilionoideae</taxon>
        <taxon>50 kb inversion clade</taxon>
        <taxon>genistoids sensu lato</taxon>
        <taxon>core genistoids</taxon>
        <taxon>Genisteae</taxon>
        <taxon>Lupinus</taxon>
    </lineage>
</organism>
<keyword evidence="4" id="KW-0460">Magnesium</keyword>
<keyword evidence="7" id="KW-1185">Reference proteome</keyword>
<dbReference type="SUPFAM" id="SSF53335">
    <property type="entry name" value="S-adenosyl-L-methionine-dependent methyltransferases"/>
    <property type="match status" value="1"/>
</dbReference>
<dbReference type="Pfam" id="PF03492">
    <property type="entry name" value="Methyltransf_7"/>
    <property type="match status" value="1"/>
</dbReference>
<dbReference type="GO" id="GO:0008168">
    <property type="term" value="F:methyltransferase activity"/>
    <property type="evidence" value="ECO:0007669"/>
    <property type="project" value="UniProtKB-KW"/>
</dbReference>
<evidence type="ECO:0000256" key="3">
    <source>
        <dbReference type="ARBA" id="ARBA00022723"/>
    </source>
</evidence>
<evidence type="ECO:0000313" key="7">
    <source>
        <dbReference type="Proteomes" id="UP001497480"/>
    </source>
</evidence>
<dbReference type="EMBL" id="CAXHTB010000013">
    <property type="protein sequence ID" value="CAL0318587.1"/>
    <property type="molecule type" value="Genomic_DNA"/>
</dbReference>
<sequence>MKGMGESLRDHHSLQICKEDKVKVPIINVLPPNGGNGTYSYSKNSYFQRISSNVVKSNIEEEIYKKLDVKKLASTSNIIRVVDLGCATGPNTFMTIQNLLESMKHKYQNQCPNTPTKIPEFHVFFNDQLSNDFNTLFTTLPQDIQYFVAGVPGSFHGRLFPESSLHFAFSSYAIHFLSKSPQELQQKNSPTWNKGRVHYTSASKEVVDAYAAQFAKDVRDFLDARAKELVPGGMLVMVLQGIPNGLHHSDTVNGLMYDYMGSILMEIAKEGMFDESKVDSFNLPYYGPNPEEMAKLVKTNGRFNIERMELTNPAPWLKSIRQIIPEWTVHVRAAMEGTFIRQFGNEVTHEMFQRLIKQLTQNIEMLETKLWDMTQLFVVLKRKE</sequence>
<comment type="caution">
    <text evidence="6">The sequence shown here is derived from an EMBL/GenBank/DDBJ whole genome shotgun (WGS) entry which is preliminary data.</text>
</comment>
<keyword evidence="5" id="KW-0175">Coiled coil</keyword>
<dbReference type="GO" id="GO:0032259">
    <property type="term" value="P:methylation"/>
    <property type="evidence" value="ECO:0007669"/>
    <property type="project" value="UniProtKB-KW"/>
</dbReference>
<name>A0AAV1XBN2_LUPLU</name>
<dbReference type="Gene3D" id="1.10.1200.270">
    <property type="entry name" value="Methyltransferase, alpha-helical capping domain"/>
    <property type="match status" value="1"/>
</dbReference>
<evidence type="ECO:0000256" key="2">
    <source>
        <dbReference type="ARBA" id="ARBA00022679"/>
    </source>
</evidence>
<evidence type="ECO:0000313" key="6">
    <source>
        <dbReference type="EMBL" id="CAL0318587.1"/>
    </source>
</evidence>
<dbReference type="Proteomes" id="UP001497480">
    <property type="component" value="Unassembled WGS sequence"/>
</dbReference>
<accession>A0AAV1XBN2</accession>
<keyword evidence="3" id="KW-0479">Metal-binding</keyword>
<evidence type="ECO:0000256" key="4">
    <source>
        <dbReference type="ARBA" id="ARBA00022842"/>
    </source>
</evidence>
<proteinExistence type="predicted"/>
<dbReference type="InterPro" id="IPR005299">
    <property type="entry name" value="MeTrfase_7"/>
</dbReference>
<dbReference type="Gene3D" id="3.40.50.150">
    <property type="entry name" value="Vaccinia Virus protein VP39"/>
    <property type="match status" value="1"/>
</dbReference>
<protein>
    <submittedName>
        <fullName evidence="6">Uncharacterized protein</fullName>
    </submittedName>
</protein>
<evidence type="ECO:0000256" key="5">
    <source>
        <dbReference type="SAM" id="Coils"/>
    </source>
</evidence>
<keyword evidence="1" id="KW-0489">Methyltransferase</keyword>
<reference evidence="6 7" key="1">
    <citation type="submission" date="2024-03" db="EMBL/GenBank/DDBJ databases">
        <authorList>
            <person name="Martinez-Hernandez J."/>
        </authorList>
    </citation>
    <scope>NUCLEOTIDE SEQUENCE [LARGE SCALE GENOMIC DNA]</scope>
</reference>
<dbReference type="InterPro" id="IPR042086">
    <property type="entry name" value="MeTrfase_capping"/>
</dbReference>
<dbReference type="PANTHER" id="PTHR31009">
    <property type="entry name" value="S-ADENOSYL-L-METHIONINE:CARBOXYL METHYLTRANSFERASE FAMILY PROTEIN"/>
    <property type="match status" value="1"/>
</dbReference>
<evidence type="ECO:0000256" key="1">
    <source>
        <dbReference type="ARBA" id="ARBA00022603"/>
    </source>
</evidence>
<gene>
    <name evidence="6" type="ORF">LLUT_LOCUS19647</name>
</gene>